<evidence type="ECO:0000259" key="4">
    <source>
        <dbReference type="PROSITE" id="PS01124"/>
    </source>
</evidence>
<dbReference type="GO" id="GO:0003700">
    <property type="term" value="F:DNA-binding transcription factor activity"/>
    <property type="evidence" value="ECO:0007669"/>
    <property type="project" value="InterPro"/>
</dbReference>
<dbReference type="PROSITE" id="PS01124">
    <property type="entry name" value="HTH_ARAC_FAMILY_2"/>
    <property type="match status" value="1"/>
</dbReference>
<dbReference type="Pfam" id="PF12833">
    <property type="entry name" value="HTH_18"/>
    <property type="match status" value="1"/>
</dbReference>
<evidence type="ECO:0000256" key="2">
    <source>
        <dbReference type="ARBA" id="ARBA00023125"/>
    </source>
</evidence>
<dbReference type="EMBL" id="QGTQ01000020">
    <property type="protein sequence ID" value="PWV97874.1"/>
    <property type="molecule type" value="Genomic_DNA"/>
</dbReference>
<proteinExistence type="predicted"/>
<dbReference type="InterPro" id="IPR009057">
    <property type="entry name" value="Homeodomain-like_sf"/>
</dbReference>
<gene>
    <name evidence="5" type="ORF">DFQ01_12061</name>
</gene>
<keyword evidence="1" id="KW-0805">Transcription regulation</keyword>
<dbReference type="AlphaFoldDB" id="A0A2V2YP44"/>
<protein>
    <submittedName>
        <fullName evidence="5">Helix-turn-helix protein</fullName>
    </submittedName>
</protein>
<keyword evidence="3" id="KW-0804">Transcription</keyword>
<comment type="caution">
    <text evidence="5">The sequence shown here is derived from an EMBL/GenBank/DDBJ whole genome shotgun (WGS) entry which is preliminary data.</text>
</comment>
<organism evidence="5 6">
    <name type="scientific">Paenibacillus cellulosilyticus</name>
    <dbReference type="NCBI Taxonomy" id="375489"/>
    <lineage>
        <taxon>Bacteria</taxon>
        <taxon>Bacillati</taxon>
        <taxon>Bacillota</taxon>
        <taxon>Bacilli</taxon>
        <taxon>Bacillales</taxon>
        <taxon>Paenibacillaceae</taxon>
        <taxon>Paenibacillus</taxon>
    </lineage>
</organism>
<dbReference type="PROSITE" id="PS00041">
    <property type="entry name" value="HTH_ARAC_FAMILY_1"/>
    <property type="match status" value="1"/>
</dbReference>
<dbReference type="InterPro" id="IPR018062">
    <property type="entry name" value="HTH_AraC-typ_CS"/>
</dbReference>
<evidence type="ECO:0000256" key="1">
    <source>
        <dbReference type="ARBA" id="ARBA00023015"/>
    </source>
</evidence>
<dbReference type="InterPro" id="IPR020449">
    <property type="entry name" value="Tscrpt_reg_AraC-type_HTH"/>
</dbReference>
<dbReference type="PANTHER" id="PTHR43280">
    <property type="entry name" value="ARAC-FAMILY TRANSCRIPTIONAL REGULATOR"/>
    <property type="match status" value="1"/>
</dbReference>
<keyword evidence="6" id="KW-1185">Reference proteome</keyword>
<evidence type="ECO:0000313" key="6">
    <source>
        <dbReference type="Proteomes" id="UP000246635"/>
    </source>
</evidence>
<dbReference type="PANTHER" id="PTHR43280:SF10">
    <property type="entry name" value="REGULATORY PROTEIN POCR"/>
    <property type="match status" value="1"/>
</dbReference>
<evidence type="ECO:0000313" key="5">
    <source>
        <dbReference type="EMBL" id="PWV97874.1"/>
    </source>
</evidence>
<dbReference type="InterPro" id="IPR018060">
    <property type="entry name" value="HTH_AraC"/>
</dbReference>
<dbReference type="PRINTS" id="PR00032">
    <property type="entry name" value="HTHARAC"/>
</dbReference>
<dbReference type="SMART" id="SM00342">
    <property type="entry name" value="HTH_ARAC"/>
    <property type="match status" value="1"/>
</dbReference>
<dbReference type="Proteomes" id="UP000246635">
    <property type="component" value="Unassembled WGS sequence"/>
</dbReference>
<dbReference type="OrthoDB" id="2666291at2"/>
<keyword evidence="2" id="KW-0238">DNA-binding</keyword>
<dbReference type="GO" id="GO:0043565">
    <property type="term" value="F:sequence-specific DNA binding"/>
    <property type="evidence" value="ECO:0007669"/>
    <property type="project" value="InterPro"/>
</dbReference>
<accession>A0A2V2YP44</accession>
<dbReference type="Gene3D" id="1.10.10.60">
    <property type="entry name" value="Homeodomain-like"/>
    <property type="match status" value="2"/>
</dbReference>
<dbReference type="SUPFAM" id="SSF46689">
    <property type="entry name" value="Homeodomain-like"/>
    <property type="match status" value="2"/>
</dbReference>
<sequence length="134" mass="15680">MWHRASVPFCKKVVNHMKQAVEASRVNKPVWSLYTDIERYVIERLARGVTLKEVANRFAYSPNYFGVLFRDQVGISFNDFLVGLRMNRAKEMLQSQRFKIYEVADQVGYKSLTYFTRTFKKAYGMTPGSYKKLG</sequence>
<feature type="domain" description="HTH araC/xylS-type" evidence="4">
    <location>
        <begin position="35"/>
        <end position="133"/>
    </location>
</feature>
<reference evidence="5 6" key="1">
    <citation type="submission" date="2018-05" db="EMBL/GenBank/DDBJ databases">
        <title>Genomic Encyclopedia of Type Strains, Phase III (KMG-III): the genomes of soil and plant-associated and newly described type strains.</title>
        <authorList>
            <person name="Whitman W."/>
        </authorList>
    </citation>
    <scope>NUCLEOTIDE SEQUENCE [LARGE SCALE GENOMIC DNA]</scope>
    <source>
        <strain evidence="5 6">CECT 5696</strain>
    </source>
</reference>
<name>A0A2V2YP44_9BACL</name>
<evidence type="ECO:0000256" key="3">
    <source>
        <dbReference type="ARBA" id="ARBA00023163"/>
    </source>
</evidence>